<organism evidence="1 2">
    <name type="scientific">Caerostris extrusa</name>
    <name type="common">Bark spider</name>
    <name type="synonym">Caerostris bankana</name>
    <dbReference type="NCBI Taxonomy" id="172846"/>
    <lineage>
        <taxon>Eukaryota</taxon>
        <taxon>Metazoa</taxon>
        <taxon>Ecdysozoa</taxon>
        <taxon>Arthropoda</taxon>
        <taxon>Chelicerata</taxon>
        <taxon>Arachnida</taxon>
        <taxon>Araneae</taxon>
        <taxon>Araneomorphae</taxon>
        <taxon>Entelegynae</taxon>
        <taxon>Araneoidea</taxon>
        <taxon>Araneidae</taxon>
        <taxon>Caerostris</taxon>
    </lineage>
</organism>
<sequence>MSRKRQLLPSVIDLRRKEGIFDKSSPAPPVFDTDRDVRITNPMSFFFQTPLHPLRIGTEIIVQDTFKRNGKSFISSLSLLMYAIREWKGEWG</sequence>
<evidence type="ECO:0000313" key="1">
    <source>
        <dbReference type="EMBL" id="GIX82612.1"/>
    </source>
</evidence>
<protein>
    <submittedName>
        <fullName evidence="1">Uncharacterized protein</fullName>
    </submittedName>
</protein>
<dbReference type="Proteomes" id="UP001054945">
    <property type="component" value="Unassembled WGS sequence"/>
</dbReference>
<proteinExistence type="predicted"/>
<reference evidence="1 2" key="1">
    <citation type="submission" date="2021-06" db="EMBL/GenBank/DDBJ databases">
        <title>Caerostris extrusa draft genome.</title>
        <authorList>
            <person name="Kono N."/>
            <person name="Arakawa K."/>
        </authorList>
    </citation>
    <scope>NUCLEOTIDE SEQUENCE [LARGE SCALE GENOMIC DNA]</scope>
</reference>
<dbReference type="AlphaFoldDB" id="A0AAV4NCS6"/>
<accession>A0AAV4NCS6</accession>
<gene>
    <name evidence="1" type="ORF">CEXT_730521</name>
</gene>
<evidence type="ECO:0000313" key="2">
    <source>
        <dbReference type="Proteomes" id="UP001054945"/>
    </source>
</evidence>
<name>A0AAV4NCS6_CAEEX</name>
<dbReference type="EMBL" id="BPLR01020792">
    <property type="protein sequence ID" value="GIX82612.1"/>
    <property type="molecule type" value="Genomic_DNA"/>
</dbReference>
<comment type="caution">
    <text evidence="1">The sequence shown here is derived from an EMBL/GenBank/DDBJ whole genome shotgun (WGS) entry which is preliminary data.</text>
</comment>
<keyword evidence="2" id="KW-1185">Reference proteome</keyword>